<reference evidence="2 3" key="1">
    <citation type="journal article" date="2012" name="PLoS Pathog.">
        <title>Diverse lifestyles and strategies of plant pathogenesis encoded in the genomes of eighteen Dothideomycetes fungi.</title>
        <authorList>
            <person name="Ohm R.A."/>
            <person name="Feau N."/>
            <person name="Henrissat B."/>
            <person name="Schoch C.L."/>
            <person name="Horwitz B.A."/>
            <person name="Barry K.W."/>
            <person name="Condon B.J."/>
            <person name="Copeland A.C."/>
            <person name="Dhillon B."/>
            <person name="Glaser F."/>
            <person name="Hesse C.N."/>
            <person name="Kosti I."/>
            <person name="LaButti K."/>
            <person name="Lindquist E.A."/>
            <person name="Lucas S."/>
            <person name="Salamov A.A."/>
            <person name="Bradshaw R.E."/>
            <person name="Ciuffetti L."/>
            <person name="Hamelin R.C."/>
            <person name="Kema G.H.J."/>
            <person name="Lawrence C."/>
            <person name="Scott J.A."/>
            <person name="Spatafora J.W."/>
            <person name="Turgeon B.G."/>
            <person name="de Wit P.J.G.M."/>
            <person name="Zhong S."/>
            <person name="Goodwin S.B."/>
            <person name="Grigoriev I.V."/>
        </authorList>
    </citation>
    <scope>NUCLEOTIDE SEQUENCE [LARGE SCALE GENOMIC DNA]</scope>
    <source>
        <strain evidence="3">28A</strain>
    </source>
</reference>
<dbReference type="EMBL" id="KB908581">
    <property type="protein sequence ID" value="EOA87510.1"/>
    <property type="molecule type" value="Genomic_DNA"/>
</dbReference>
<evidence type="ECO:0000313" key="3">
    <source>
        <dbReference type="Proteomes" id="UP000016935"/>
    </source>
</evidence>
<evidence type="ECO:0000313" key="2">
    <source>
        <dbReference type="EMBL" id="EOA87510.1"/>
    </source>
</evidence>
<feature type="region of interest" description="Disordered" evidence="1">
    <location>
        <begin position="88"/>
        <end position="116"/>
    </location>
</feature>
<dbReference type="AlphaFoldDB" id="R0IRL0"/>
<feature type="compositionally biased region" description="Basic and acidic residues" evidence="1">
    <location>
        <begin position="158"/>
        <end position="167"/>
    </location>
</feature>
<organism evidence="2 3">
    <name type="scientific">Exserohilum turcicum (strain 28A)</name>
    <name type="common">Northern leaf blight fungus</name>
    <name type="synonym">Setosphaeria turcica</name>
    <dbReference type="NCBI Taxonomy" id="671987"/>
    <lineage>
        <taxon>Eukaryota</taxon>
        <taxon>Fungi</taxon>
        <taxon>Dikarya</taxon>
        <taxon>Ascomycota</taxon>
        <taxon>Pezizomycotina</taxon>
        <taxon>Dothideomycetes</taxon>
        <taxon>Pleosporomycetidae</taxon>
        <taxon>Pleosporales</taxon>
        <taxon>Pleosporineae</taxon>
        <taxon>Pleosporaceae</taxon>
        <taxon>Exserohilum</taxon>
    </lineage>
</organism>
<dbReference type="Proteomes" id="UP000016935">
    <property type="component" value="Unassembled WGS sequence"/>
</dbReference>
<evidence type="ECO:0000256" key="1">
    <source>
        <dbReference type="SAM" id="MobiDB-lite"/>
    </source>
</evidence>
<feature type="compositionally biased region" description="Basic and acidic residues" evidence="1">
    <location>
        <begin position="217"/>
        <end position="237"/>
    </location>
</feature>
<proteinExistence type="predicted"/>
<accession>R0IRL0</accession>
<dbReference type="HOGENOM" id="CLU_105490_0_0_1"/>
<feature type="compositionally biased region" description="Low complexity" evidence="1">
    <location>
        <begin position="104"/>
        <end position="116"/>
    </location>
</feature>
<feature type="region of interest" description="Disordered" evidence="1">
    <location>
        <begin position="212"/>
        <end position="237"/>
    </location>
</feature>
<dbReference type="eggNOG" id="ENOG502TGYF">
    <property type="taxonomic scope" value="Eukaryota"/>
</dbReference>
<dbReference type="OrthoDB" id="3799784at2759"/>
<keyword evidence="3" id="KW-1185">Reference proteome</keyword>
<reference evidence="2 3" key="2">
    <citation type="journal article" date="2013" name="PLoS Genet.">
        <title>Comparative genome structure, secondary metabolite, and effector coding capacity across Cochliobolus pathogens.</title>
        <authorList>
            <person name="Condon B.J."/>
            <person name="Leng Y."/>
            <person name="Wu D."/>
            <person name="Bushley K.E."/>
            <person name="Ohm R.A."/>
            <person name="Otillar R."/>
            <person name="Martin J."/>
            <person name="Schackwitz W."/>
            <person name="Grimwood J."/>
            <person name="MohdZainudin N."/>
            <person name="Xue C."/>
            <person name="Wang R."/>
            <person name="Manning V.A."/>
            <person name="Dhillon B."/>
            <person name="Tu Z.J."/>
            <person name="Steffenson B.J."/>
            <person name="Salamov A."/>
            <person name="Sun H."/>
            <person name="Lowry S."/>
            <person name="LaButti K."/>
            <person name="Han J."/>
            <person name="Copeland A."/>
            <person name="Lindquist E."/>
            <person name="Barry K."/>
            <person name="Schmutz J."/>
            <person name="Baker S.E."/>
            <person name="Ciuffetti L.M."/>
            <person name="Grigoriev I.V."/>
            <person name="Zhong S."/>
            <person name="Turgeon B.G."/>
        </authorList>
    </citation>
    <scope>NUCLEOTIDE SEQUENCE [LARGE SCALE GENOMIC DNA]</scope>
    <source>
        <strain evidence="3">28A</strain>
    </source>
</reference>
<protein>
    <submittedName>
        <fullName evidence="2">Uncharacterized protein</fullName>
    </submittedName>
</protein>
<gene>
    <name evidence="2" type="ORF">SETTUDRAFT_168955</name>
</gene>
<name>R0IRL0_EXST2</name>
<dbReference type="RefSeq" id="XP_008024753.1">
    <property type="nucleotide sequence ID" value="XM_008026562.1"/>
</dbReference>
<feature type="compositionally biased region" description="Low complexity" evidence="1">
    <location>
        <begin position="136"/>
        <end position="155"/>
    </location>
</feature>
<sequence length="237" mass="25285">MQHSMTYFEPFPVLDSAPTSAITTTTTSTNAQHAHDAPPVELPEAGAPLEERFQVEYEGPLYTEINIPLPRIPTAYANSAVVSRGASASISRGSGAGGATEGDTSPSRSRSRTLSSLSPFRLRRFSSSSITAAAATTVVSSSTATSTTSPTSPKSTARHSEDWPRVRRDVVKSREVNAMMDLRHQGKKRSRNGTIDALAVVPAVLVLSAELFTPGDGKNEGSRRKDSGVGRWEDGIR</sequence>
<feature type="region of interest" description="Disordered" evidence="1">
    <location>
        <begin position="136"/>
        <end position="167"/>
    </location>
</feature>
<dbReference type="GeneID" id="19400737"/>